<reference evidence="1 2" key="1">
    <citation type="submission" date="2024-09" db="EMBL/GenBank/DDBJ databases">
        <authorList>
            <person name="Sun Q."/>
            <person name="Mori K."/>
        </authorList>
    </citation>
    <scope>NUCLEOTIDE SEQUENCE [LARGE SCALE GENOMIC DNA]</scope>
    <source>
        <strain evidence="1 2">NCAIM B.02529</strain>
    </source>
</reference>
<accession>A0ABV6LN99</accession>
<gene>
    <name evidence="1" type="ORF">ACFFGV_09955</name>
</gene>
<dbReference type="InterPro" id="IPR038218">
    <property type="entry name" value="YuzD-like_sp"/>
</dbReference>
<comment type="caution">
    <text evidence="1">The sequence shown here is derived from an EMBL/GenBank/DDBJ whole genome shotgun (WGS) entry which is preliminary data.</text>
</comment>
<dbReference type="PIRSF" id="PIRSF010603">
    <property type="entry name" value="UCP010603"/>
    <property type="match status" value="1"/>
</dbReference>
<dbReference type="SUPFAM" id="SSF52833">
    <property type="entry name" value="Thioredoxin-like"/>
    <property type="match status" value="1"/>
</dbReference>
<dbReference type="Gene3D" id="3.40.30.30">
    <property type="entry name" value="Hypothetical protein sa0798"/>
    <property type="match status" value="1"/>
</dbReference>
<dbReference type="InterPro" id="IPR036249">
    <property type="entry name" value="Thioredoxin-like_sf"/>
</dbReference>
<dbReference type="EMBL" id="JBHLTP010000008">
    <property type="protein sequence ID" value="MFC0523880.1"/>
    <property type="molecule type" value="Genomic_DNA"/>
</dbReference>
<dbReference type="Proteomes" id="UP001589836">
    <property type="component" value="Unassembled WGS sequence"/>
</dbReference>
<keyword evidence="2" id="KW-1185">Reference proteome</keyword>
<evidence type="ECO:0000313" key="2">
    <source>
        <dbReference type="Proteomes" id="UP001589836"/>
    </source>
</evidence>
<sequence length="107" mass="12188">MGKAIVTVYGAEQKCASCVNLPSARETYDWLEAAISRKFESTEVQFVYIDIDHPHTEEEHRYYIQRIVDEEYFYPLVVVNGEVVGEGNPRLKSIYAALQDTGLEPVS</sequence>
<organism evidence="1 2">
    <name type="scientific">Pontibacillus salicampi</name>
    <dbReference type="NCBI Taxonomy" id="1449801"/>
    <lineage>
        <taxon>Bacteria</taxon>
        <taxon>Bacillati</taxon>
        <taxon>Bacillota</taxon>
        <taxon>Bacilli</taxon>
        <taxon>Bacillales</taxon>
        <taxon>Bacillaceae</taxon>
        <taxon>Pontibacillus</taxon>
    </lineage>
</organism>
<dbReference type="InterPro" id="IPR009190">
    <property type="entry name" value="DUF1462"/>
</dbReference>
<evidence type="ECO:0000313" key="1">
    <source>
        <dbReference type="EMBL" id="MFC0523880.1"/>
    </source>
</evidence>
<protein>
    <submittedName>
        <fullName evidence="1">DUF1462 family protein</fullName>
    </submittedName>
</protein>
<dbReference type="Pfam" id="PF07315">
    <property type="entry name" value="DUF1462"/>
    <property type="match status" value="1"/>
</dbReference>
<proteinExistence type="predicted"/>
<dbReference type="RefSeq" id="WP_377347255.1">
    <property type="nucleotide sequence ID" value="NZ_JBHLTP010000008.1"/>
</dbReference>
<name>A0ABV6LN99_9BACI</name>